<dbReference type="InterPro" id="IPR001611">
    <property type="entry name" value="Leu-rich_rpt"/>
</dbReference>
<gene>
    <name evidence="14" type="ORF">LTRI10_LOCUS29172</name>
</gene>
<keyword evidence="10" id="KW-0379">Hydroxylation</keyword>
<feature type="compositionally biased region" description="Basic and acidic residues" evidence="12">
    <location>
        <begin position="444"/>
        <end position="465"/>
    </location>
</feature>
<accession>A0AAV2ERA7</accession>
<evidence type="ECO:0000256" key="3">
    <source>
        <dbReference type="ARBA" id="ARBA00022512"/>
    </source>
</evidence>
<dbReference type="Pfam" id="PF13855">
    <property type="entry name" value="LRR_8"/>
    <property type="match status" value="1"/>
</dbReference>
<dbReference type="EMBL" id="OZ034818">
    <property type="protein sequence ID" value="CAL1388232.1"/>
    <property type="molecule type" value="Genomic_DNA"/>
</dbReference>
<dbReference type="GO" id="GO:0016020">
    <property type="term" value="C:membrane"/>
    <property type="evidence" value="ECO:0007669"/>
    <property type="project" value="UniProtKB-SubCell"/>
</dbReference>
<dbReference type="InterPro" id="IPR051582">
    <property type="entry name" value="LRR_extensin-like_regulator"/>
</dbReference>
<evidence type="ECO:0000256" key="4">
    <source>
        <dbReference type="ARBA" id="ARBA00022525"/>
    </source>
</evidence>
<evidence type="ECO:0000313" key="15">
    <source>
        <dbReference type="Proteomes" id="UP001497516"/>
    </source>
</evidence>
<feature type="chain" id="PRO_5043494802" description="Cell wall hydroxyproline-rich glycoprotein" evidence="13">
    <location>
        <begin position="24"/>
        <end position="465"/>
    </location>
</feature>
<dbReference type="InterPro" id="IPR032675">
    <property type="entry name" value="LRR_dom_sf"/>
</dbReference>
<dbReference type="FunFam" id="3.80.10.10:FF:000224">
    <property type="entry name" value="Leucine-rich repeat extensin-like protein 1"/>
    <property type="match status" value="1"/>
</dbReference>
<dbReference type="PANTHER" id="PTHR32093:SF125">
    <property type="entry name" value="LEUCINE-RICH REPEAT-CONTAINING N-TERMINAL PLANT-TYPE DOMAIN-CONTAINING PROTEIN"/>
    <property type="match status" value="1"/>
</dbReference>
<evidence type="ECO:0000256" key="11">
    <source>
        <dbReference type="ARBA" id="ARBA00041871"/>
    </source>
</evidence>
<dbReference type="PANTHER" id="PTHR32093">
    <property type="entry name" value="LEUCINE-RICH REPEAT EXTENSIN-LIKE PROTEIN 3-RELATED"/>
    <property type="match status" value="1"/>
</dbReference>
<keyword evidence="3" id="KW-0134">Cell wall</keyword>
<keyword evidence="7" id="KW-0677">Repeat</keyword>
<keyword evidence="4" id="KW-0964">Secreted</keyword>
<evidence type="ECO:0000256" key="12">
    <source>
        <dbReference type="SAM" id="MobiDB-lite"/>
    </source>
</evidence>
<protein>
    <recommendedName>
        <fullName evidence="11">Cell wall hydroxyproline-rich glycoprotein</fullName>
    </recommendedName>
</protein>
<evidence type="ECO:0000256" key="8">
    <source>
        <dbReference type="ARBA" id="ARBA00023136"/>
    </source>
</evidence>
<keyword evidence="9" id="KW-0325">Glycoprotein</keyword>
<dbReference type="Proteomes" id="UP001497516">
    <property type="component" value="Chromosome 5"/>
</dbReference>
<evidence type="ECO:0000256" key="2">
    <source>
        <dbReference type="ARBA" id="ARBA00004370"/>
    </source>
</evidence>
<evidence type="ECO:0000256" key="9">
    <source>
        <dbReference type="ARBA" id="ARBA00023180"/>
    </source>
</evidence>
<proteinExistence type="predicted"/>
<evidence type="ECO:0000313" key="14">
    <source>
        <dbReference type="EMBL" id="CAL1388232.1"/>
    </source>
</evidence>
<keyword evidence="6 13" id="KW-0732">Signal</keyword>
<dbReference type="FunFam" id="3.80.10.10:FF:000041">
    <property type="entry name" value="LRR receptor-like serine/threonine-protein kinase ERECTA"/>
    <property type="match status" value="1"/>
</dbReference>
<feature type="compositionally biased region" description="Pro residues" evidence="12">
    <location>
        <begin position="398"/>
        <end position="410"/>
    </location>
</feature>
<name>A0AAV2ERA7_9ROSI</name>
<organism evidence="14 15">
    <name type="scientific">Linum trigynum</name>
    <dbReference type="NCBI Taxonomy" id="586398"/>
    <lineage>
        <taxon>Eukaryota</taxon>
        <taxon>Viridiplantae</taxon>
        <taxon>Streptophyta</taxon>
        <taxon>Embryophyta</taxon>
        <taxon>Tracheophyta</taxon>
        <taxon>Spermatophyta</taxon>
        <taxon>Magnoliopsida</taxon>
        <taxon>eudicotyledons</taxon>
        <taxon>Gunneridae</taxon>
        <taxon>Pentapetalae</taxon>
        <taxon>rosids</taxon>
        <taxon>fabids</taxon>
        <taxon>Malpighiales</taxon>
        <taxon>Linaceae</taxon>
        <taxon>Linum</taxon>
    </lineage>
</organism>
<feature type="signal peptide" evidence="13">
    <location>
        <begin position="1"/>
        <end position="23"/>
    </location>
</feature>
<dbReference type="AlphaFoldDB" id="A0AAV2ERA7"/>
<reference evidence="14 15" key="1">
    <citation type="submission" date="2024-04" db="EMBL/GenBank/DDBJ databases">
        <authorList>
            <person name="Fracassetti M."/>
        </authorList>
    </citation>
    <scope>NUCLEOTIDE SEQUENCE [LARGE SCALE GENOMIC DNA]</scope>
</reference>
<keyword evidence="5" id="KW-0433">Leucine-rich repeat</keyword>
<evidence type="ECO:0000256" key="6">
    <source>
        <dbReference type="ARBA" id="ARBA00022729"/>
    </source>
</evidence>
<evidence type="ECO:0000256" key="1">
    <source>
        <dbReference type="ARBA" id="ARBA00004191"/>
    </source>
</evidence>
<evidence type="ECO:0000256" key="7">
    <source>
        <dbReference type="ARBA" id="ARBA00022737"/>
    </source>
</evidence>
<sequence>MVIKYKTHHLLALFHFLLTCAAAAPDDPNPPLRLRQSSKWIVRHRTHDSNPPPSPSYALKFENPRLETAYFALQTWKKTILSDPYNRTVNWVGPDVCNYTGIFCFPAPDNTSIQTVAGIDLNHADIAGQLVDELGLLADLALIHLNTNRFCGTVPKTFKKMKLLYELDLSNNRFAGRFPSAVLDIPGLKYLDIRYNEFEGRIPSRLFDKHLDAIFLNHNRFQSELPANIGSSPASAMVLAGNNFRGCLPPSFKNMSATLREVILMDNGMEACLPAEIGMMTNLTVFDASNNRFVGPIPDSFAELENLEVLNLDHNFLSGEIPEAICSLPKLWNFTASNNFFDGEAPECSGVEAFRDGRNCLRGGRRNQRTRWQCEMFESRRGKVRCEDFKCFETKPCQVPPPPPPPPPVPCQNSTAEGPVDYDVGGDGNYQIQSPPRRMLSRPPVKESKRARRVTVEDARPASLV</sequence>
<dbReference type="SUPFAM" id="SSF52058">
    <property type="entry name" value="L domain-like"/>
    <property type="match status" value="1"/>
</dbReference>
<keyword evidence="15" id="KW-1185">Reference proteome</keyword>
<comment type="subcellular location">
    <subcellularLocation>
        <location evidence="2">Membrane</location>
    </subcellularLocation>
    <subcellularLocation>
        <location evidence="1">Secreted</location>
        <location evidence="1">Cell wall</location>
    </subcellularLocation>
</comment>
<evidence type="ECO:0000256" key="5">
    <source>
        <dbReference type="ARBA" id="ARBA00022614"/>
    </source>
</evidence>
<evidence type="ECO:0000256" key="10">
    <source>
        <dbReference type="ARBA" id="ARBA00023278"/>
    </source>
</evidence>
<dbReference type="Pfam" id="PF00560">
    <property type="entry name" value="LRR_1"/>
    <property type="match status" value="2"/>
</dbReference>
<feature type="region of interest" description="Disordered" evidence="12">
    <location>
        <begin position="397"/>
        <end position="465"/>
    </location>
</feature>
<keyword evidence="8" id="KW-0472">Membrane</keyword>
<evidence type="ECO:0000256" key="13">
    <source>
        <dbReference type="SAM" id="SignalP"/>
    </source>
</evidence>
<dbReference type="Gene3D" id="3.80.10.10">
    <property type="entry name" value="Ribonuclease Inhibitor"/>
    <property type="match status" value="2"/>
</dbReference>